<name>A0A804NNG9_MAIZE</name>
<reference evidence="1" key="3">
    <citation type="submission" date="2021-05" db="UniProtKB">
        <authorList>
            <consortium name="EnsemblPlants"/>
        </authorList>
    </citation>
    <scope>IDENTIFICATION</scope>
    <source>
        <strain evidence="1">cv. B73</strain>
    </source>
</reference>
<dbReference type="Proteomes" id="UP000007305">
    <property type="component" value="Chromosome 4"/>
</dbReference>
<reference evidence="1" key="2">
    <citation type="submission" date="2019-07" db="EMBL/GenBank/DDBJ databases">
        <authorList>
            <person name="Seetharam A."/>
            <person name="Woodhouse M."/>
            <person name="Cannon E."/>
        </authorList>
    </citation>
    <scope>NUCLEOTIDE SEQUENCE [LARGE SCALE GENOMIC DNA]</scope>
    <source>
        <strain evidence="1">cv. B73</strain>
    </source>
</reference>
<sequence length="129" mass="14287">MDAAMPRSATRRMPEPHLTLSMSARPVVILALDPATPQHRRSNRQRHVKTDGCILHRLRRSGLQSGCVSPRPSNRSVRCGTAPSMDGGRVLLANRGFLRRVHTPPLPLFDRADCSFKLPLQRALVLGHG</sequence>
<dbReference type="Gramene" id="Zm00001eb173720_T001">
    <property type="protein sequence ID" value="Zm00001eb173720_P001"/>
    <property type="gene ID" value="Zm00001eb173720"/>
</dbReference>
<reference evidence="2" key="1">
    <citation type="journal article" date="2009" name="Science">
        <title>The B73 maize genome: complexity, diversity, and dynamics.</title>
        <authorList>
            <person name="Schnable P.S."/>
            <person name="Ware D."/>
            <person name="Fulton R.S."/>
            <person name="Stein J.C."/>
            <person name="Wei F."/>
            <person name="Pasternak S."/>
            <person name="Liang C."/>
            <person name="Zhang J."/>
            <person name="Fulton L."/>
            <person name="Graves T.A."/>
            <person name="Minx P."/>
            <person name="Reily A.D."/>
            <person name="Courtney L."/>
            <person name="Kruchowski S.S."/>
            <person name="Tomlinson C."/>
            <person name="Strong C."/>
            <person name="Delehaunty K."/>
            <person name="Fronick C."/>
            <person name="Courtney B."/>
            <person name="Rock S.M."/>
            <person name="Belter E."/>
            <person name="Du F."/>
            <person name="Kim K."/>
            <person name="Abbott R.M."/>
            <person name="Cotton M."/>
            <person name="Levy A."/>
            <person name="Marchetto P."/>
            <person name="Ochoa K."/>
            <person name="Jackson S.M."/>
            <person name="Gillam B."/>
            <person name="Chen W."/>
            <person name="Yan L."/>
            <person name="Higginbotham J."/>
            <person name="Cardenas M."/>
            <person name="Waligorski J."/>
            <person name="Applebaum E."/>
            <person name="Phelps L."/>
            <person name="Falcone J."/>
            <person name="Kanchi K."/>
            <person name="Thane T."/>
            <person name="Scimone A."/>
            <person name="Thane N."/>
            <person name="Henke J."/>
            <person name="Wang T."/>
            <person name="Ruppert J."/>
            <person name="Shah N."/>
            <person name="Rotter K."/>
            <person name="Hodges J."/>
            <person name="Ingenthron E."/>
            <person name="Cordes M."/>
            <person name="Kohlberg S."/>
            <person name="Sgro J."/>
            <person name="Delgado B."/>
            <person name="Mead K."/>
            <person name="Chinwalla A."/>
            <person name="Leonard S."/>
            <person name="Crouse K."/>
            <person name="Collura K."/>
            <person name="Kudrna D."/>
            <person name="Currie J."/>
            <person name="He R."/>
            <person name="Angelova A."/>
            <person name="Rajasekar S."/>
            <person name="Mueller T."/>
            <person name="Lomeli R."/>
            <person name="Scara G."/>
            <person name="Ko A."/>
            <person name="Delaney K."/>
            <person name="Wissotski M."/>
            <person name="Lopez G."/>
            <person name="Campos D."/>
            <person name="Braidotti M."/>
            <person name="Ashley E."/>
            <person name="Golser W."/>
            <person name="Kim H."/>
            <person name="Lee S."/>
            <person name="Lin J."/>
            <person name="Dujmic Z."/>
            <person name="Kim W."/>
            <person name="Talag J."/>
            <person name="Zuccolo A."/>
            <person name="Fan C."/>
            <person name="Sebastian A."/>
            <person name="Kramer M."/>
            <person name="Spiegel L."/>
            <person name="Nascimento L."/>
            <person name="Zutavern T."/>
            <person name="Miller B."/>
            <person name="Ambroise C."/>
            <person name="Muller S."/>
            <person name="Spooner W."/>
            <person name="Narechania A."/>
            <person name="Ren L."/>
            <person name="Wei S."/>
            <person name="Kumari S."/>
            <person name="Faga B."/>
            <person name="Levy M.J."/>
            <person name="McMahan L."/>
            <person name="Van Buren P."/>
            <person name="Vaughn M.W."/>
            <person name="Ying K."/>
            <person name="Yeh C.-T."/>
            <person name="Emrich S.J."/>
            <person name="Jia Y."/>
            <person name="Kalyanaraman A."/>
            <person name="Hsia A.-P."/>
            <person name="Barbazuk W.B."/>
            <person name="Baucom R.S."/>
            <person name="Brutnell T.P."/>
            <person name="Carpita N.C."/>
            <person name="Chaparro C."/>
            <person name="Chia J.-M."/>
            <person name="Deragon J.-M."/>
            <person name="Estill J.C."/>
            <person name="Fu Y."/>
            <person name="Jeddeloh J.A."/>
            <person name="Han Y."/>
            <person name="Lee H."/>
            <person name="Li P."/>
            <person name="Lisch D.R."/>
            <person name="Liu S."/>
            <person name="Liu Z."/>
            <person name="Nagel D.H."/>
            <person name="McCann M.C."/>
            <person name="SanMiguel P."/>
            <person name="Myers A.M."/>
            <person name="Nettleton D."/>
            <person name="Nguyen J."/>
            <person name="Penning B.W."/>
            <person name="Ponnala L."/>
            <person name="Schneider K.L."/>
            <person name="Schwartz D.C."/>
            <person name="Sharma A."/>
            <person name="Soderlund C."/>
            <person name="Springer N.M."/>
            <person name="Sun Q."/>
            <person name="Wang H."/>
            <person name="Waterman M."/>
            <person name="Westerman R."/>
            <person name="Wolfgruber T.K."/>
            <person name="Yang L."/>
            <person name="Yu Y."/>
            <person name="Zhang L."/>
            <person name="Zhou S."/>
            <person name="Zhu Q."/>
            <person name="Bennetzen J.L."/>
            <person name="Dawe R.K."/>
            <person name="Jiang J."/>
            <person name="Jiang N."/>
            <person name="Presting G.G."/>
            <person name="Wessler S.R."/>
            <person name="Aluru S."/>
            <person name="Martienssen R.A."/>
            <person name="Clifton S.W."/>
            <person name="McCombie W.R."/>
            <person name="Wing R.A."/>
            <person name="Wilson R.K."/>
        </authorList>
    </citation>
    <scope>NUCLEOTIDE SEQUENCE [LARGE SCALE GENOMIC DNA]</scope>
    <source>
        <strain evidence="2">cv. B73</strain>
    </source>
</reference>
<dbReference type="EnsemblPlants" id="Zm00001eb173720_T001">
    <property type="protein sequence ID" value="Zm00001eb173720_P001"/>
    <property type="gene ID" value="Zm00001eb173720"/>
</dbReference>
<accession>A0A804NNG9</accession>
<evidence type="ECO:0000313" key="1">
    <source>
        <dbReference type="EnsemblPlants" id="Zm00001eb173720_P001"/>
    </source>
</evidence>
<evidence type="ECO:0000313" key="2">
    <source>
        <dbReference type="Proteomes" id="UP000007305"/>
    </source>
</evidence>
<dbReference type="InParanoid" id="A0A804NNG9"/>
<organism evidence="1 2">
    <name type="scientific">Zea mays</name>
    <name type="common">Maize</name>
    <dbReference type="NCBI Taxonomy" id="4577"/>
    <lineage>
        <taxon>Eukaryota</taxon>
        <taxon>Viridiplantae</taxon>
        <taxon>Streptophyta</taxon>
        <taxon>Embryophyta</taxon>
        <taxon>Tracheophyta</taxon>
        <taxon>Spermatophyta</taxon>
        <taxon>Magnoliopsida</taxon>
        <taxon>Liliopsida</taxon>
        <taxon>Poales</taxon>
        <taxon>Poaceae</taxon>
        <taxon>PACMAD clade</taxon>
        <taxon>Panicoideae</taxon>
        <taxon>Andropogonodae</taxon>
        <taxon>Andropogoneae</taxon>
        <taxon>Tripsacinae</taxon>
        <taxon>Zea</taxon>
    </lineage>
</organism>
<protein>
    <submittedName>
        <fullName evidence="1">Uncharacterized protein</fullName>
    </submittedName>
</protein>
<keyword evidence="2" id="KW-1185">Reference proteome</keyword>
<proteinExistence type="predicted"/>
<dbReference type="AlphaFoldDB" id="A0A804NNG9"/>